<dbReference type="Proteomes" id="UP000294723">
    <property type="component" value="Unassembled WGS sequence"/>
</dbReference>
<dbReference type="PANTHER" id="PTHR42770">
    <property type="entry name" value="AMINO ACID TRANSPORTER-RELATED"/>
    <property type="match status" value="1"/>
</dbReference>
<evidence type="ECO:0000256" key="6">
    <source>
        <dbReference type="SAM" id="Phobius"/>
    </source>
</evidence>
<accession>A0A4R5BU56</accession>
<feature type="transmembrane region" description="Helical" evidence="6">
    <location>
        <begin position="172"/>
        <end position="194"/>
    </location>
</feature>
<evidence type="ECO:0000313" key="8">
    <source>
        <dbReference type="EMBL" id="TDD87742.1"/>
    </source>
</evidence>
<feature type="domain" description="Amino acid permease/ SLC12A" evidence="7">
    <location>
        <begin position="50"/>
        <end position="474"/>
    </location>
</feature>
<protein>
    <submittedName>
        <fullName evidence="8">APC family permease</fullName>
    </submittedName>
</protein>
<feature type="transmembrane region" description="Helical" evidence="6">
    <location>
        <begin position="27"/>
        <end position="52"/>
    </location>
</feature>
<reference evidence="8 9" key="1">
    <citation type="submission" date="2019-03" db="EMBL/GenBank/DDBJ databases">
        <title>Draft genome sequences of novel Actinobacteria.</title>
        <authorList>
            <person name="Sahin N."/>
            <person name="Ay H."/>
            <person name="Saygin H."/>
        </authorList>
    </citation>
    <scope>NUCLEOTIDE SEQUENCE [LARGE SCALE GENOMIC DNA]</scope>
    <source>
        <strain evidence="8 9">5K548</strain>
    </source>
</reference>
<keyword evidence="4 6" id="KW-0472">Membrane</keyword>
<feature type="transmembrane region" description="Helical" evidence="6">
    <location>
        <begin position="424"/>
        <end position="446"/>
    </location>
</feature>
<feature type="transmembrane region" description="Helical" evidence="6">
    <location>
        <begin position="452"/>
        <end position="474"/>
    </location>
</feature>
<evidence type="ECO:0000259" key="7">
    <source>
        <dbReference type="Pfam" id="PF00324"/>
    </source>
</evidence>
<evidence type="ECO:0000256" key="4">
    <source>
        <dbReference type="ARBA" id="ARBA00023136"/>
    </source>
</evidence>
<feature type="transmembrane region" description="Helical" evidence="6">
    <location>
        <begin position="105"/>
        <end position="127"/>
    </location>
</feature>
<organism evidence="8 9">
    <name type="scientific">Saccharopolyspora karakumensis</name>
    <dbReference type="NCBI Taxonomy" id="2530386"/>
    <lineage>
        <taxon>Bacteria</taxon>
        <taxon>Bacillati</taxon>
        <taxon>Actinomycetota</taxon>
        <taxon>Actinomycetes</taxon>
        <taxon>Pseudonocardiales</taxon>
        <taxon>Pseudonocardiaceae</taxon>
        <taxon>Saccharopolyspora</taxon>
    </lineage>
</organism>
<evidence type="ECO:0000256" key="1">
    <source>
        <dbReference type="ARBA" id="ARBA00004141"/>
    </source>
</evidence>
<dbReference type="Pfam" id="PF00324">
    <property type="entry name" value="AA_permease"/>
    <property type="match status" value="1"/>
</dbReference>
<dbReference type="PANTHER" id="PTHR42770:SF16">
    <property type="entry name" value="AMINO ACID PERMEASE"/>
    <property type="match status" value="1"/>
</dbReference>
<dbReference type="AlphaFoldDB" id="A0A4R5BU56"/>
<dbReference type="EMBL" id="SMLA01000021">
    <property type="protein sequence ID" value="TDD87742.1"/>
    <property type="molecule type" value="Genomic_DNA"/>
</dbReference>
<keyword evidence="2 6" id="KW-0812">Transmembrane</keyword>
<evidence type="ECO:0000256" key="5">
    <source>
        <dbReference type="SAM" id="MobiDB-lite"/>
    </source>
</evidence>
<feature type="transmembrane region" description="Helical" evidence="6">
    <location>
        <begin position="357"/>
        <end position="379"/>
    </location>
</feature>
<keyword evidence="9" id="KW-1185">Reference proteome</keyword>
<dbReference type="GO" id="GO:0016020">
    <property type="term" value="C:membrane"/>
    <property type="evidence" value="ECO:0007669"/>
    <property type="project" value="UniProtKB-SubCell"/>
</dbReference>
<name>A0A4R5BU56_9PSEU</name>
<feature type="transmembrane region" description="Helical" evidence="6">
    <location>
        <begin position="64"/>
        <end position="84"/>
    </location>
</feature>
<evidence type="ECO:0000313" key="9">
    <source>
        <dbReference type="Proteomes" id="UP000294723"/>
    </source>
</evidence>
<dbReference type="Gene3D" id="1.20.1740.10">
    <property type="entry name" value="Amino acid/polyamine transporter I"/>
    <property type="match status" value="1"/>
</dbReference>
<evidence type="ECO:0000256" key="2">
    <source>
        <dbReference type="ARBA" id="ARBA00022692"/>
    </source>
</evidence>
<feature type="transmembrane region" description="Helical" evidence="6">
    <location>
        <begin position="250"/>
        <end position="270"/>
    </location>
</feature>
<dbReference type="RefSeq" id="WP_132683898.1">
    <property type="nucleotide sequence ID" value="NZ_SMLA01000021.1"/>
</dbReference>
<gene>
    <name evidence="8" type="ORF">E1202_15710</name>
</gene>
<keyword evidence="3 6" id="KW-1133">Transmembrane helix</keyword>
<proteinExistence type="predicted"/>
<dbReference type="InterPro" id="IPR050367">
    <property type="entry name" value="APC_superfamily"/>
</dbReference>
<feature type="transmembrane region" description="Helical" evidence="6">
    <location>
        <begin position="385"/>
        <end position="412"/>
    </location>
</feature>
<dbReference type="PIRSF" id="PIRSF006060">
    <property type="entry name" value="AA_transporter"/>
    <property type="match status" value="1"/>
</dbReference>
<sequence length="502" mass="51445">MSQPVRGNEAAPTASDERNRELRRGAIGVAGILFFVLSAQAPLTGIGGALPLAVGLGNGAGAPAAYLVVGLITTLFAVGFIAMSRHITAGGAFYAYIGRALGPRLGTGSALLALWAYNTVQACMYGLYGAAVSGLAEVYLHIAPPWWACAVVTMLLVQLLGSLNIDLGARFLAVLVGAEMAILLAFALVTLVAGGGPEGLAPTASFSPTALLTGAPGVALTFAIASMFGFESTAIYSAEAKDPARTIPRATYLSVGIIALFFAFVSWMVVSSYGPSRIVEQAGQALASEDSTTLVFSAVTQALGGWAGTASGVLMATSLLAGLLAFHNASNRYVHSLGRTGALPSVVSRTNRQGAPFVASGLQTALALLLVLPFAVLGLDPVLTLFSWGSGVAILGLLVLYFLTSVSVVVFFRRTQLDTRLWHTLIAPVLAAVLTTGLATLVLANFDLLTGGAPATAISLILTVPTVLLIGVTIGRNRREDQPPAAASADPAAETGPRLPNA</sequence>
<feature type="compositionally biased region" description="Low complexity" evidence="5">
    <location>
        <begin position="483"/>
        <end position="493"/>
    </location>
</feature>
<feature type="transmembrane region" description="Helical" evidence="6">
    <location>
        <begin position="214"/>
        <end position="238"/>
    </location>
</feature>
<evidence type="ECO:0000256" key="3">
    <source>
        <dbReference type="ARBA" id="ARBA00022989"/>
    </source>
</evidence>
<feature type="region of interest" description="Disordered" evidence="5">
    <location>
        <begin position="480"/>
        <end position="502"/>
    </location>
</feature>
<feature type="transmembrane region" description="Helical" evidence="6">
    <location>
        <begin position="303"/>
        <end position="326"/>
    </location>
</feature>
<comment type="subcellular location">
    <subcellularLocation>
        <location evidence="1">Membrane</location>
        <topology evidence="1">Multi-pass membrane protein</topology>
    </subcellularLocation>
</comment>
<feature type="transmembrane region" description="Helical" evidence="6">
    <location>
        <begin position="139"/>
        <end position="160"/>
    </location>
</feature>
<dbReference type="InterPro" id="IPR004841">
    <property type="entry name" value="AA-permease/SLC12A_dom"/>
</dbReference>
<comment type="caution">
    <text evidence="8">The sequence shown here is derived from an EMBL/GenBank/DDBJ whole genome shotgun (WGS) entry which is preliminary data.</text>
</comment>
<dbReference type="GO" id="GO:0055085">
    <property type="term" value="P:transmembrane transport"/>
    <property type="evidence" value="ECO:0007669"/>
    <property type="project" value="InterPro"/>
</dbReference>